<sequence>MKVLFFLLIALVAMTTALLGHGHGHGFGFGLRRSFFRRRIHFGYGGGLFRGGFGFRKYAYYMSHGSKLEHIYVSYGSKLEYI</sequence>
<feature type="chain" id="PRO_5029477249" evidence="1">
    <location>
        <begin position="18"/>
        <end position="82"/>
    </location>
</feature>
<dbReference type="Proteomes" id="UP000593567">
    <property type="component" value="Unassembled WGS sequence"/>
</dbReference>
<comment type="caution">
    <text evidence="2">The sequence shown here is derived from an EMBL/GenBank/DDBJ whole genome shotgun (WGS) entry which is preliminary data.</text>
</comment>
<evidence type="ECO:0000313" key="2">
    <source>
        <dbReference type="EMBL" id="KAF6038088.1"/>
    </source>
</evidence>
<keyword evidence="3" id="KW-1185">Reference proteome</keyword>
<evidence type="ECO:0000313" key="3">
    <source>
        <dbReference type="Proteomes" id="UP000593567"/>
    </source>
</evidence>
<reference evidence="2" key="1">
    <citation type="submission" date="2020-06" db="EMBL/GenBank/DDBJ databases">
        <title>Draft genome of Bugula neritina, a colonial animal packing powerful symbionts and potential medicines.</title>
        <authorList>
            <person name="Rayko M."/>
        </authorList>
    </citation>
    <scope>NUCLEOTIDE SEQUENCE [LARGE SCALE GENOMIC DNA]</scope>
    <source>
        <strain evidence="2">Kwan_BN1</strain>
    </source>
</reference>
<accession>A0A7J7KKE9</accession>
<protein>
    <submittedName>
        <fullName evidence="2">Uncharacterized protein</fullName>
    </submittedName>
</protein>
<keyword evidence="1" id="KW-0732">Signal</keyword>
<proteinExistence type="predicted"/>
<dbReference type="AlphaFoldDB" id="A0A7J7KKE9"/>
<dbReference type="EMBL" id="VXIV02000472">
    <property type="protein sequence ID" value="KAF6038088.1"/>
    <property type="molecule type" value="Genomic_DNA"/>
</dbReference>
<evidence type="ECO:0000256" key="1">
    <source>
        <dbReference type="SAM" id="SignalP"/>
    </source>
</evidence>
<name>A0A7J7KKE9_BUGNE</name>
<feature type="signal peptide" evidence="1">
    <location>
        <begin position="1"/>
        <end position="17"/>
    </location>
</feature>
<gene>
    <name evidence="2" type="ORF">EB796_003603</name>
</gene>
<organism evidence="2 3">
    <name type="scientific">Bugula neritina</name>
    <name type="common">Brown bryozoan</name>
    <name type="synonym">Sertularia neritina</name>
    <dbReference type="NCBI Taxonomy" id="10212"/>
    <lineage>
        <taxon>Eukaryota</taxon>
        <taxon>Metazoa</taxon>
        <taxon>Spiralia</taxon>
        <taxon>Lophotrochozoa</taxon>
        <taxon>Bryozoa</taxon>
        <taxon>Gymnolaemata</taxon>
        <taxon>Cheilostomatida</taxon>
        <taxon>Flustrina</taxon>
        <taxon>Buguloidea</taxon>
        <taxon>Bugulidae</taxon>
        <taxon>Bugula</taxon>
    </lineage>
</organism>